<dbReference type="InterPro" id="IPR016181">
    <property type="entry name" value="Acyl_CoA_acyltransferase"/>
</dbReference>
<dbReference type="Gene3D" id="3.40.630.30">
    <property type="match status" value="1"/>
</dbReference>
<feature type="domain" description="N-acetyltransferase" evidence="3">
    <location>
        <begin position="1"/>
        <end position="162"/>
    </location>
</feature>
<gene>
    <name evidence="4" type="primary">yncA</name>
    <name evidence="4" type="ORF">Dac01nite_09250</name>
</gene>
<protein>
    <submittedName>
        <fullName evidence="4">N-acetyltransferase</fullName>
    </submittedName>
</protein>
<evidence type="ECO:0000313" key="5">
    <source>
        <dbReference type="Proteomes" id="UP000652354"/>
    </source>
</evidence>
<dbReference type="PANTHER" id="PTHR43072:SF23">
    <property type="entry name" value="UPF0039 PROTEIN C11D3.02C"/>
    <property type="match status" value="1"/>
</dbReference>
<dbReference type="Proteomes" id="UP000652354">
    <property type="component" value="Unassembled WGS sequence"/>
</dbReference>
<dbReference type="Pfam" id="PF13420">
    <property type="entry name" value="Acetyltransf_4"/>
    <property type="match status" value="1"/>
</dbReference>
<name>A0A919Q472_9MICO</name>
<dbReference type="InterPro" id="IPR000182">
    <property type="entry name" value="GNAT_dom"/>
</dbReference>
<accession>A0A919Q472</accession>
<keyword evidence="5" id="KW-1185">Reference proteome</keyword>
<proteinExistence type="predicted"/>
<organism evidence="4 5">
    <name type="scientific">Demequina activiva</name>
    <dbReference type="NCBI Taxonomy" id="1582364"/>
    <lineage>
        <taxon>Bacteria</taxon>
        <taxon>Bacillati</taxon>
        <taxon>Actinomycetota</taxon>
        <taxon>Actinomycetes</taxon>
        <taxon>Micrococcales</taxon>
        <taxon>Demequinaceae</taxon>
        <taxon>Demequina</taxon>
    </lineage>
</organism>
<dbReference type="PROSITE" id="PS51186">
    <property type="entry name" value="GNAT"/>
    <property type="match status" value="1"/>
</dbReference>
<dbReference type="GO" id="GO:0016747">
    <property type="term" value="F:acyltransferase activity, transferring groups other than amino-acyl groups"/>
    <property type="evidence" value="ECO:0007669"/>
    <property type="project" value="InterPro"/>
</dbReference>
<keyword evidence="2" id="KW-0012">Acyltransferase</keyword>
<dbReference type="SUPFAM" id="SSF55729">
    <property type="entry name" value="Acyl-CoA N-acyltransferases (Nat)"/>
    <property type="match status" value="1"/>
</dbReference>
<keyword evidence="1" id="KW-0808">Transferase</keyword>
<dbReference type="CDD" id="cd04301">
    <property type="entry name" value="NAT_SF"/>
    <property type="match status" value="1"/>
</dbReference>
<dbReference type="RefSeq" id="WP_203653681.1">
    <property type="nucleotide sequence ID" value="NZ_BONR01000001.1"/>
</dbReference>
<dbReference type="PANTHER" id="PTHR43072">
    <property type="entry name" value="N-ACETYLTRANSFERASE"/>
    <property type="match status" value="1"/>
</dbReference>
<evidence type="ECO:0000313" key="4">
    <source>
        <dbReference type="EMBL" id="GIG54173.1"/>
    </source>
</evidence>
<dbReference type="EMBL" id="BONR01000001">
    <property type="protein sequence ID" value="GIG54173.1"/>
    <property type="molecule type" value="Genomic_DNA"/>
</dbReference>
<sequence length="162" mass="17799">MIRDATPDDAAAIAALYNPYVRDTVITFEYDEVSCEDMGARIAKVLGLGLPWIVVEDAERVVGFAYAAPYRPRAAYLHSVESTIYLAQDAGGRGLGRALYGELLERLKSSDAHSAISLVALPNDASMGLHRALGFREVGVLREVGRKFDQWIDVAYLQHDLT</sequence>
<reference evidence="4" key="1">
    <citation type="submission" date="2021-01" db="EMBL/GenBank/DDBJ databases">
        <title>Whole genome shotgun sequence of Demequina activiva NBRC 110675.</title>
        <authorList>
            <person name="Komaki H."/>
            <person name="Tamura T."/>
        </authorList>
    </citation>
    <scope>NUCLEOTIDE SEQUENCE</scope>
    <source>
        <strain evidence="4">NBRC 110675</strain>
    </source>
</reference>
<comment type="caution">
    <text evidence="4">The sequence shown here is derived from an EMBL/GenBank/DDBJ whole genome shotgun (WGS) entry which is preliminary data.</text>
</comment>
<evidence type="ECO:0000256" key="2">
    <source>
        <dbReference type="ARBA" id="ARBA00023315"/>
    </source>
</evidence>
<evidence type="ECO:0000259" key="3">
    <source>
        <dbReference type="PROSITE" id="PS51186"/>
    </source>
</evidence>
<evidence type="ECO:0000256" key="1">
    <source>
        <dbReference type="ARBA" id="ARBA00022679"/>
    </source>
</evidence>
<dbReference type="AlphaFoldDB" id="A0A919Q472"/>